<feature type="compositionally biased region" description="Acidic residues" evidence="1">
    <location>
        <begin position="793"/>
        <end position="829"/>
    </location>
</feature>
<dbReference type="InterPro" id="IPR038014">
    <property type="entry name" value="Ies1"/>
</dbReference>
<name>A0AAI8YT46_9PEZI</name>
<comment type="caution">
    <text evidence="2">The sequence shown here is derived from an EMBL/GenBank/DDBJ whole genome shotgun (WGS) entry which is preliminary data.</text>
</comment>
<feature type="region of interest" description="Disordered" evidence="1">
    <location>
        <begin position="1"/>
        <end position="96"/>
    </location>
</feature>
<dbReference type="GO" id="GO:0031011">
    <property type="term" value="C:Ino80 complex"/>
    <property type="evidence" value="ECO:0007669"/>
    <property type="project" value="InterPro"/>
</dbReference>
<feature type="compositionally biased region" description="Low complexity" evidence="1">
    <location>
        <begin position="75"/>
        <end position="94"/>
    </location>
</feature>
<evidence type="ECO:0000256" key="1">
    <source>
        <dbReference type="SAM" id="MobiDB-lite"/>
    </source>
</evidence>
<dbReference type="AlphaFoldDB" id="A0AAI8YT46"/>
<sequence>MASLSRILAPDPDPSQAPPSPSPAATPTRPPPPAPPVERPSAMPPRKKAQEPVDDDAVSTPKADASKGPDEGDETTYTSTTTSTRRNANGNTSTVYSGNKIRHLKKEDGIPLWRKDIQYDFLKLVFDDQTKCFTKYSDRSKGHTFADIYIDAMAKSSKCSKILKEKLLQDQDGAISMAMVCLLVNVGRMNTTLNFFPEMRAQLRTYHSIPALQAHQDPNAYKQLQDAPRLKSILKGATEDEPQPSTMEDIKATAIPRTNPVNLIFVMSQYAPKVSEVHFQPPRDFFDLVMKSDISSESRAKAFLWLIWWYLESDFSYEDSQRNPFGPGIYGEDEEGTTGTLPLRVPTLQSLTEEEAALENVDTEDEQHFGEVKRKERIAILASEPSPAMTALKRARKEKGLTTGHNAQPSDDEGSEAGYQKTIPTSVGRSGLQHETGSEYTRSPSPVAPRGFQAVNAKPVGDMRINNLLNSDDVGPDMSPSHGPTPAAPPVKKGPGRGNWRRNKKPEAAAPARSSQDGSHHVPLLPNTGQISFVNDGPAQMQVPQSSPNQPSTISFAAPNTHDHIPTPSYQAQKRHRGVTQHQSAVNQHRKMQIDYTLDKRIRKEHIRARDKREAEGAIIRAWKRIRSMPPDYDSEEEGIKIRKVKDRVNGNDDDWRVTKGNKENEDFMDVDSWRRPRVLFAGYVRMNQEPSDVGEEAKTLAQSFRRASRRLERWQSSAHPGNIVERRREREAAGVMRSRRRSMPSMDRDGLEVVENVIPLRGGVKRPRGGGRKSTGQSHASHQATKAQTEAEPYEEDGGAELDEEDRELLGEVDADESEEDEDEDMDD</sequence>
<dbReference type="PANTHER" id="PTHR37287">
    <property type="entry name" value="INO EIGHTY SUBUNIT 1"/>
    <property type="match status" value="1"/>
</dbReference>
<dbReference type="EMBL" id="CAVMBE010000006">
    <property type="protein sequence ID" value="CAK3841294.1"/>
    <property type="molecule type" value="Genomic_DNA"/>
</dbReference>
<evidence type="ECO:0000313" key="3">
    <source>
        <dbReference type="Proteomes" id="UP001296104"/>
    </source>
</evidence>
<gene>
    <name evidence="2" type="ORF">LECACI_7A001501</name>
</gene>
<feature type="compositionally biased region" description="Polar residues" evidence="1">
    <location>
        <begin position="542"/>
        <end position="551"/>
    </location>
</feature>
<feature type="compositionally biased region" description="Polar residues" evidence="1">
    <location>
        <begin position="775"/>
        <end position="789"/>
    </location>
</feature>
<feature type="compositionally biased region" description="Polar residues" evidence="1">
    <location>
        <begin position="422"/>
        <end position="444"/>
    </location>
</feature>
<feature type="region of interest" description="Disordered" evidence="1">
    <location>
        <begin position="712"/>
        <end position="829"/>
    </location>
</feature>
<keyword evidence="3" id="KW-1185">Reference proteome</keyword>
<dbReference type="PANTHER" id="PTHR37287:SF1">
    <property type="entry name" value="INO EIGHTY SUBUNIT 1"/>
    <property type="match status" value="1"/>
</dbReference>
<evidence type="ECO:0008006" key="4">
    <source>
        <dbReference type="Google" id="ProtNLM"/>
    </source>
</evidence>
<accession>A0AAI8YT46</accession>
<reference evidence="2" key="1">
    <citation type="submission" date="2023-11" db="EMBL/GenBank/DDBJ databases">
        <authorList>
            <person name="Alioto T."/>
            <person name="Alioto T."/>
            <person name="Gomez Garrido J."/>
        </authorList>
    </citation>
    <scope>NUCLEOTIDE SEQUENCE</scope>
</reference>
<organism evidence="2 3">
    <name type="scientific">Lecanosticta acicola</name>
    <dbReference type="NCBI Taxonomy" id="111012"/>
    <lineage>
        <taxon>Eukaryota</taxon>
        <taxon>Fungi</taxon>
        <taxon>Dikarya</taxon>
        <taxon>Ascomycota</taxon>
        <taxon>Pezizomycotina</taxon>
        <taxon>Dothideomycetes</taxon>
        <taxon>Dothideomycetidae</taxon>
        <taxon>Mycosphaerellales</taxon>
        <taxon>Mycosphaerellaceae</taxon>
        <taxon>Lecanosticta</taxon>
    </lineage>
</organism>
<dbReference type="Proteomes" id="UP001296104">
    <property type="component" value="Unassembled WGS sequence"/>
</dbReference>
<feature type="compositionally biased region" description="Pro residues" evidence="1">
    <location>
        <begin position="11"/>
        <end position="38"/>
    </location>
</feature>
<evidence type="ECO:0000313" key="2">
    <source>
        <dbReference type="EMBL" id="CAK3841294.1"/>
    </source>
</evidence>
<protein>
    <recommendedName>
        <fullName evidence="4">Ino eighty subunit 1</fullName>
    </recommendedName>
</protein>
<feature type="region of interest" description="Disordered" evidence="1">
    <location>
        <begin position="396"/>
        <end position="551"/>
    </location>
</feature>
<proteinExistence type="predicted"/>